<dbReference type="InterPro" id="IPR037523">
    <property type="entry name" value="VOC_core"/>
</dbReference>
<reference evidence="2 3" key="1">
    <citation type="submission" date="2021-06" db="EMBL/GenBank/DDBJ databases">
        <title>Actinomycetes sequencing.</title>
        <authorList>
            <person name="Shan Q."/>
        </authorList>
    </citation>
    <scope>NUCLEOTIDE SEQUENCE [LARGE SCALE GENOMIC DNA]</scope>
    <source>
        <strain evidence="2 3">NEAU-G5</strain>
    </source>
</reference>
<evidence type="ECO:0000313" key="3">
    <source>
        <dbReference type="Proteomes" id="UP000733379"/>
    </source>
</evidence>
<feature type="domain" description="VOC" evidence="1">
    <location>
        <begin position="7"/>
        <end position="121"/>
    </location>
</feature>
<organism evidence="2 3">
    <name type="scientific">Nocardia albiluteola</name>
    <dbReference type="NCBI Taxonomy" id="2842303"/>
    <lineage>
        <taxon>Bacteria</taxon>
        <taxon>Bacillati</taxon>
        <taxon>Actinomycetota</taxon>
        <taxon>Actinomycetes</taxon>
        <taxon>Mycobacteriales</taxon>
        <taxon>Nocardiaceae</taxon>
        <taxon>Nocardia</taxon>
    </lineage>
</organism>
<dbReference type="EMBL" id="JAHKNI010000008">
    <property type="protein sequence ID" value="MBU3064839.1"/>
    <property type="molecule type" value="Genomic_DNA"/>
</dbReference>
<sequence>MEPANGTVAWFQVGSADPVSAQRFYGSLFDWTFRADPGSGAEYQLVTYPGQQVPSGGFDRLDAADTAYAAFCVQVADVGQTCERAVELGGKVLHPAATTPAGLVSAHLLDADGNRFVIFTPAPR</sequence>
<evidence type="ECO:0000259" key="1">
    <source>
        <dbReference type="PROSITE" id="PS51819"/>
    </source>
</evidence>
<dbReference type="PANTHER" id="PTHR33993">
    <property type="entry name" value="GLYOXALASE-RELATED"/>
    <property type="match status" value="1"/>
</dbReference>
<protein>
    <submittedName>
        <fullName evidence="2">VOC family protein</fullName>
    </submittedName>
</protein>
<name>A0ABS6B3M0_9NOCA</name>
<comment type="caution">
    <text evidence="2">The sequence shown here is derived from an EMBL/GenBank/DDBJ whole genome shotgun (WGS) entry which is preliminary data.</text>
</comment>
<dbReference type="CDD" id="cd07247">
    <property type="entry name" value="SgaA_N_like"/>
    <property type="match status" value="1"/>
</dbReference>
<keyword evidence="3" id="KW-1185">Reference proteome</keyword>
<dbReference type="SUPFAM" id="SSF54593">
    <property type="entry name" value="Glyoxalase/Bleomycin resistance protein/Dihydroxybiphenyl dioxygenase"/>
    <property type="match status" value="1"/>
</dbReference>
<dbReference type="Pfam" id="PF18029">
    <property type="entry name" value="Glyoxalase_6"/>
    <property type="match status" value="1"/>
</dbReference>
<dbReference type="Proteomes" id="UP000733379">
    <property type="component" value="Unassembled WGS sequence"/>
</dbReference>
<proteinExistence type="predicted"/>
<dbReference type="InterPro" id="IPR052164">
    <property type="entry name" value="Anthracycline_SecMetBiosynth"/>
</dbReference>
<dbReference type="PROSITE" id="PS51819">
    <property type="entry name" value="VOC"/>
    <property type="match status" value="1"/>
</dbReference>
<dbReference type="InterPro" id="IPR029068">
    <property type="entry name" value="Glyas_Bleomycin-R_OHBP_Dase"/>
</dbReference>
<accession>A0ABS6B3M0</accession>
<dbReference type="Gene3D" id="3.10.180.10">
    <property type="entry name" value="2,3-Dihydroxybiphenyl 1,2-Dioxygenase, domain 1"/>
    <property type="match status" value="1"/>
</dbReference>
<gene>
    <name evidence="2" type="ORF">KO481_25335</name>
</gene>
<dbReference type="RefSeq" id="WP_215920307.1">
    <property type="nucleotide sequence ID" value="NZ_JAHKNI010000008.1"/>
</dbReference>
<evidence type="ECO:0000313" key="2">
    <source>
        <dbReference type="EMBL" id="MBU3064839.1"/>
    </source>
</evidence>
<dbReference type="PANTHER" id="PTHR33993:SF14">
    <property type="entry name" value="GB|AAF24581.1"/>
    <property type="match status" value="1"/>
</dbReference>
<dbReference type="InterPro" id="IPR041581">
    <property type="entry name" value="Glyoxalase_6"/>
</dbReference>